<dbReference type="InterPro" id="IPR009057">
    <property type="entry name" value="Homeodomain-like_sf"/>
</dbReference>
<evidence type="ECO:0000313" key="6">
    <source>
        <dbReference type="EMBL" id="MBD0417090.1"/>
    </source>
</evidence>
<reference evidence="6" key="1">
    <citation type="submission" date="2020-09" db="EMBL/GenBank/DDBJ databases">
        <title>Genome seq and assembly of Tianweitania sp.</title>
        <authorList>
            <person name="Chhetri G."/>
        </authorList>
    </citation>
    <scope>NUCLEOTIDE SEQUENCE</scope>
    <source>
        <strain evidence="6">Rool2</strain>
    </source>
</reference>
<comment type="caution">
    <text evidence="6">The sequence shown here is derived from an EMBL/GenBank/DDBJ whole genome shotgun (WGS) entry which is preliminary data.</text>
</comment>
<dbReference type="InterPro" id="IPR003313">
    <property type="entry name" value="AraC-bd"/>
</dbReference>
<dbReference type="FunFam" id="1.10.10.60:FF:000132">
    <property type="entry name" value="AraC family transcriptional regulator"/>
    <property type="match status" value="1"/>
</dbReference>
<dbReference type="GO" id="GO:0043565">
    <property type="term" value="F:sequence-specific DNA binding"/>
    <property type="evidence" value="ECO:0007669"/>
    <property type="project" value="InterPro"/>
</dbReference>
<protein>
    <submittedName>
        <fullName evidence="6">Helix-turn-helix transcriptional regulator</fullName>
    </submittedName>
</protein>
<dbReference type="SUPFAM" id="SSF51182">
    <property type="entry name" value="RmlC-like cupins"/>
    <property type="match status" value="1"/>
</dbReference>
<accession>A0A8J6PRQ2</accession>
<dbReference type="Pfam" id="PF12833">
    <property type="entry name" value="HTH_18"/>
    <property type="match status" value="1"/>
</dbReference>
<evidence type="ECO:0000256" key="1">
    <source>
        <dbReference type="ARBA" id="ARBA00022491"/>
    </source>
</evidence>
<dbReference type="Pfam" id="PF02311">
    <property type="entry name" value="AraC_binding"/>
    <property type="match status" value="1"/>
</dbReference>
<dbReference type="PANTHER" id="PTHR11019">
    <property type="entry name" value="HTH-TYPE TRANSCRIPTIONAL REGULATOR NIMR"/>
    <property type="match status" value="1"/>
</dbReference>
<dbReference type="SUPFAM" id="SSF46689">
    <property type="entry name" value="Homeodomain-like"/>
    <property type="match status" value="1"/>
</dbReference>
<dbReference type="CDD" id="cd06124">
    <property type="entry name" value="cupin_NimR-like_N"/>
    <property type="match status" value="1"/>
</dbReference>
<dbReference type="InterPro" id="IPR011051">
    <property type="entry name" value="RmlC_Cupin_sf"/>
</dbReference>
<dbReference type="GO" id="GO:0003700">
    <property type="term" value="F:DNA-binding transcription factor activity"/>
    <property type="evidence" value="ECO:0007669"/>
    <property type="project" value="InterPro"/>
</dbReference>
<keyword evidence="1" id="KW-0678">Repressor</keyword>
<proteinExistence type="predicted"/>
<evidence type="ECO:0000256" key="2">
    <source>
        <dbReference type="ARBA" id="ARBA00023015"/>
    </source>
</evidence>
<dbReference type="Gene3D" id="1.10.10.60">
    <property type="entry name" value="Homeodomain-like"/>
    <property type="match status" value="1"/>
</dbReference>
<evidence type="ECO:0000259" key="5">
    <source>
        <dbReference type="PROSITE" id="PS01124"/>
    </source>
</evidence>
<dbReference type="EMBL" id="JACVVX010000009">
    <property type="protein sequence ID" value="MBD0417090.1"/>
    <property type="molecule type" value="Genomic_DNA"/>
</dbReference>
<dbReference type="SMART" id="SM00342">
    <property type="entry name" value="HTH_ARAC"/>
    <property type="match status" value="1"/>
</dbReference>
<keyword evidence="7" id="KW-1185">Reference proteome</keyword>
<dbReference type="AlphaFoldDB" id="A0A8J6PRQ2"/>
<name>A0A8J6PRQ2_9HYPH</name>
<dbReference type="InterPro" id="IPR018060">
    <property type="entry name" value="HTH_AraC"/>
</dbReference>
<organism evidence="6 7">
    <name type="scientific">Oryzicola mucosus</name>
    <dbReference type="NCBI Taxonomy" id="2767425"/>
    <lineage>
        <taxon>Bacteria</taxon>
        <taxon>Pseudomonadati</taxon>
        <taxon>Pseudomonadota</taxon>
        <taxon>Alphaproteobacteria</taxon>
        <taxon>Hyphomicrobiales</taxon>
        <taxon>Phyllobacteriaceae</taxon>
        <taxon>Oryzicola</taxon>
    </lineage>
</organism>
<feature type="domain" description="HTH araC/xylS-type" evidence="5">
    <location>
        <begin position="163"/>
        <end position="260"/>
    </location>
</feature>
<keyword evidence="2" id="KW-0805">Transcription regulation</keyword>
<dbReference type="RefSeq" id="WP_188166529.1">
    <property type="nucleotide sequence ID" value="NZ_JACVVX010000009.1"/>
</dbReference>
<evidence type="ECO:0000256" key="3">
    <source>
        <dbReference type="ARBA" id="ARBA00023125"/>
    </source>
</evidence>
<sequence length="271" mass="30412">MPILEEFETEFDPDRVEKPLVAVGAKKAISYWEKEQHAHRKASLVLNLRGMVTCEADDGVWIVPPHSALWMPAGKAHSGRMSGNIECYAVFIEPELITRQPKSCATLYVSPLFRELVLRCAQSPVDAPFFDADFRILAVLLDELDAAQEVKLSFPMPKSAPLRQLAELLLKHPMDKATLAQWAARIGLSERTLSRSLLVDTGMSFGRWRRQLHVVLALQRLGDGETVQNVAIDLGYESASSFVTMFRKTLGKPPARYLMDQTYSLAEERVS</sequence>
<evidence type="ECO:0000256" key="4">
    <source>
        <dbReference type="ARBA" id="ARBA00023163"/>
    </source>
</evidence>
<dbReference type="Proteomes" id="UP000643405">
    <property type="component" value="Unassembled WGS sequence"/>
</dbReference>
<dbReference type="PROSITE" id="PS01124">
    <property type="entry name" value="HTH_ARAC_FAMILY_2"/>
    <property type="match status" value="1"/>
</dbReference>
<keyword evidence="4" id="KW-0804">Transcription</keyword>
<evidence type="ECO:0000313" key="7">
    <source>
        <dbReference type="Proteomes" id="UP000643405"/>
    </source>
</evidence>
<dbReference type="PANTHER" id="PTHR11019:SF199">
    <property type="entry name" value="HTH-TYPE TRANSCRIPTIONAL REGULATOR NIMR"/>
    <property type="match status" value="1"/>
</dbReference>
<gene>
    <name evidence="6" type="ORF">ICI42_20785</name>
</gene>
<keyword evidence="3" id="KW-0238">DNA-binding</keyword>